<comment type="caution">
    <text evidence="3">The sequence shown here is derived from an EMBL/GenBank/DDBJ whole genome shotgun (WGS) entry which is preliminary data.</text>
</comment>
<evidence type="ECO:0000313" key="3">
    <source>
        <dbReference type="EMBL" id="KAL3800444.1"/>
    </source>
</evidence>
<keyword evidence="2" id="KW-0812">Transmembrane</keyword>
<dbReference type="Proteomes" id="UP001516023">
    <property type="component" value="Unassembled WGS sequence"/>
</dbReference>
<protein>
    <submittedName>
        <fullName evidence="3">Uncharacterized protein</fullName>
    </submittedName>
</protein>
<keyword evidence="2" id="KW-1133">Transmembrane helix</keyword>
<accession>A0ABD3QKI9</accession>
<proteinExistence type="predicted"/>
<evidence type="ECO:0000256" key="2">
    <source>
        <dbReference type="SAM" id="Phobius"/>
    </source>
</evidence>
<feature type="compositionally biased region" description="Polar residues" evidence="1">
    <location>
        <begin position="162"/>
        <end position="171"/>
    </location>
</feature>
<keyword evidence="4" id="KW-1185">Reference proteome</keyword>
<feature type="region of interest" description="Disordered" evidence="1">
    <location>
        <begin position="162"/>
        <end position="306"/>
    </location>
</feature>
<organism evidence="3 4">
    <name type="scientific">Cyclotella cryptica</name>
    <dbReference type="NCBI Taxonomy" id="29204"/>
    <lineage>
        <taxon>Eukaryota</taxon>
        <taxon>Sar</taxon>
        <taxon>Stramenopiles</taxon>
        <taxon>Ochrophyta</taxon>
        <taxon>Bacillariophyta</taxon>
        <taxon>Coscinodiscophyceae</taxon>
        <taxon>Thalassiosirophycidae</taxon>
        <taxon>Stephanodiscales</taxon>
        <taxon>Stephanodiscaceae</taxon>
        <taxon>Cyclotella</taxon>
    </lineage>
</organism>
<feature type="transmembrane region" description="Helical" evidence="2">
    <location>
        <begin position="571"/>
        <end position="594"/>
    </location>
</feature>
<dbReference type="EMBL" id="JABMIG020000032">
    <property type="protein sequence ID" value="KAL3800444.1"/>
    <property type="molecule type" value="Genomic_DNA"/>
</dbReference>
<sequence>AIEFNGLPGKREGVCSISKLNGRRLFLYEKLIFTLFVLPVFYLPVWINSRVNFLISFQVHQPTLLELLASKSNNILIRVCHPGEEGRVGKKLAGQLSIYVSVVVGPRRLRNRRTRRYLPSVTLKQVCRIITTCLRPTHPCVGSSKDCIEIAVAKFRTMNSSMRESFSSRTYSSERRVNTDPWQQQMHRSQSPHNYSTQNTTHNGGGNSSARNNPVRKSMFPSGEQGNRYKFDPDEVEQQSSVSMPSSNNLSSSQRTPPQQQSGPLNFWEEDNRPRPRSTQQQQRMFSSMRIPTSRPEQGCARRRSSDDYQPMIKTFEPFDEVPVAWNRSCVVKDEHANYQQLRKSDSSNSRLQSMRLSFNGGCGGEEMNASLTRLSYQPVASADSLQNQISANQVALNASTDGINTNRLNRMSFVSQQSTLSNLRTRHSSITMPRQKRSWIREVGIDLRGSTGCVLTEAELSELRELEAISHVDSKSQLEEGLALDEGDLNDCDVFSEPSHHLCEQKSVPNPMCSLTKSERFYIRFKRWLRSSQLEERSIEKNIQNSHPSGDTSVCKILSEDKLGVDCRHVINAFVCGGILIAVIIAVVVIFIAPSRSENSTSSHFEVDYSPTGPPARLKPPYSTLPLPVRDIEGRCSPSNFPGSVGACSEACDVAACCYPGFSAESCLDEADINSVEACERFRPHCDSMFAPWPDALKGGIAPPPNELFNKKEWDDVCLTHSGFEDVRLPNKRRSQHSYLTDHSNRRVGISSRFLNDTPIHLSTCKEACNPGRCCFAPLFSAGLFKTPDGVYINTTSGDMEMTSCVNERNMNRCLQYTKKCANIIQTWAARPTDVDNLDTTSTPTTDISEVVPVTTSTIAAWPSSSSVPSAAPQNSIALINVPGATLSLPKPTSLSTSLPSLSPEVQSSDEIMPSILLPQVYDINKFCTGSQTLLNIAEGVLNSVMDCQRACQPGLCCFVDLMVIGVANKEESCFSTNKNLCMAYSNCLALAMTPDDVAYLDSKGDYAVVDYITYGPPEPTADVAQFCSPSTTQAGVLECVKVCNPASCCGATDQDLSCFDQYEETCALYGPCLYMADAYGGDTKSMPPIPPADLSVLCAYSTLSKTDISSSECSLACLAGMCCLNNSCPPFDGIEELHDRCTLYEPCSNLLPIPLPSDDIEQVCEDNSLSGYSEETCTDACAVSSCCFTNDDDPCFSNFEDSCVAYAPYCAPSLQDNDVVTIQLQSAPLDLGELCVGPDASSECREACSVASCCFLLSDSENCWAENEEVCGQFAICAFLYQEYVESQGEFT</sequence>
<feature type="transmembrane region" description="Helical" evidence="2">
    <location>
        <begin position="27"/>
        <end position="47"/>
    </location>
</feature>
<feature type="compositionally biased region" description="Polar residues" evidence="1">
    <location>
        <begin position="180"/>
        <end position="212"/>
    </location>
</feature>
<feature type="non-terminal residue" evidence="3">
    <location>
        <position position="1"/>
    </location>
</feature>
<name>A0ABD3QKI9_9STRA</name>
<gene>
    <name evidence="3" type="ORF">HJC23_011681</name>
</gene>
<reference evidence="3 4" key="1">
    <citation type="journal article" date="2020" name="G3 (Bethesda)">
        <title>Improved Reference Genome for Cyclotella cryptica CCMP332, a Model for Cell Wall Morphogenesis, Salinity Adaptation, and Lipid Production in Diatoms (Bacillariophyta).</title>
        <authorList>
            <person name="Roberts W.R."/>
            <person name="Downey K.M."/>
            <person name="Ruck E.C."/>
            <person name="Traller J.C."/>
            <person name="Alverson A.J."/>
        </authorList>
    </citation>
    <scope>NUCLEOTIDE SEQUENCE [LARGE SCALE GENOMIC DNA]</scope>
    <source>
        <strain evidence="3 4">CCMP332</strain>
    </source>
</reference>
<evidence type="ECO:0000313" key="4">
    <source>
        <dbReference type="Proteomes" id="UP001516023"/>
    </source>
</evidence>
<evidence type="ECO:0000256" key="1">
    <source>
        <dbReference type="SAM" id="MobiDB-lite"/>
    </source>
</evidence>
<keyword evidence="2" id="KW-0472">Membrane</keyword>
<feature type="compositionally biased region" description="Low complexity" evidence="1">
    <location>
        <begin position="240"/>
        <end position="264"/>
    </location>
</feature>